<evidence type="ECO:0000256" key="1">
    <source>
        <dbReference type="ARBA" id="ARBA00009437"/>
    </source>
</evidence>
<name>A0A1A8TLA9_9GAMM</name>
<dbReference type="Gene3D" id="3.40.190.290">
    <property type="match status" value="1"/>
</dbReference>
<dbReference type="PANTHER" id="PTHR30537">
    <property type="entry name" value="HTH-TYPE TRANSCRIPTIONAL REGULATOR"/>
    <property type="match status" value="1"/>
</dbReference>
<dbReference type="STRING" id="295068.MAQ5080_02518"/>
<evidence type="ECO:0000256" key="3">
    <source>
        <dbReference type="ARBA" id="ARBA00023125"/>
    </source>
</evidence>
<dbReference type="Pfam" id="PF00126">
    <property type="entry name" value="HTH_1"/>
    <property type="match status" value="1"/>
</dbReference>
<dbReference type="Gene3D" id="1.10.10.10">
    <property type="entry name" value="Winged helix-like DNA-binding domain superfamily/Winged helix DNA-binding domain"/>
    <property type="match status" value="1"/>
</dbReference>
<comment type="similarity">
    <text evidence="1">Belongs to the LysR transcriptional regulatory family.</text>
</comment>
<dbReference type="PROSITE" id="PS50931">
    <property type="entry name" value="HTH_LYSR"/>
    <property type="match status" value="1"/>
</dbReference>
<feature type="domain" description="HTH lysR-type" evidence="5">
    <location>
        <begin position="18"/>
        <end position="63"/>
    </location>
</feature>
<protein>
    <submittedName>
        <fullName evidence="6">HTH-type transcriptional regulator DmlR</fullName>
    </submittedName>
</protein>
<dbReference type="CDD" id="cd08422">
    <property type="entry name" value="PBP2_CrgA_like"/>
    <property type="match status" value="1"/>
</dbReference>
<evidence type="ECO:0000259" key="5">
    <source>
        <dbReference type="PROSITE" id="PS50931"/>
    </source>
</evidence>
<gene>
    <name evidence="6" type="primary">dmlR_11</name>
    <name evidence="6" type="ORF">MAQ5080_02518</name>
</gene>
<dbReference type="PANTHER" id="PTHR30537:SF68">
    <property type="entry name" value="TRANSCRIPTIONAL REGULATOR-RELATED"/>
    <property type="match status" value="1"/>
</dbReference>
<evidence type="ECO:0000313" key="6">
    <source>
        <dbReference type="EMBL" id="SBS33219.1"/>
    </source>
</evidence>
<dbReference type="GO" id="GO:0043565">
    <property type="term" value="F:sequence-specific DNA binding"/>
    <property type="evidence" value="ECO:0007669"/>
    <property type="project" value="TreeGrafter"/>
</dbReference>
<dbReference type="AlphaFoldDB" id="A0A1A8TLA9"/>
<dbReference type="InterPro" id="IPR036388">
    <property type="entry name" value="WH-like_DNA-bd_sf"/>
</dbReference>
<evidence type="ECO:0000256" key="2">
    <source>
        <dbReference type="ARBA" id="ARBA00023015"/>
    </source>
</evidence>
<organism evidence="6 7">
    <name type="scientific">Marinomonas aquimarina</name>
    <dbReference type="NCBI Taxonomy" id="295068"/>
    <lineage>
        <taxon>Bacteria</taxon>
        <taxon>Pseudomonadati</taxon>
        <taxon>Pseudomonadota</taxon>
        <taxon>Gammaproteobacteria</taxon>
        <taxon>Oceanospirillales</taxon>
        <taxon>Oceanospirillaceae</taxon>
        <taxon>Marinomonas</taxon>
    </lineage>
</organism>
<dbReference type="SUPFAM" id="SSF46785">
    <property type="entry name" value="Winged helix' DNA-binding domain"/>
    <property type="match status" value="1"/>
</dbReference>
<keyword evidence="7" id="KW-1185">Reference proteome</keyword>
<dbReference type="Pfam" id="PF03466">
    <property type="entry name" value="LysR_substrate"/>
    <property type="match status" value="1"/>
</dbReference>
<proteinExistence type="inferred from homology"/>
<reference evidence="6 7" key="1">
    <citation type="submission" date="2016-06" db="EMBL/GenBank/DDBJ databases">
        <authorList>
            <person name="Kjaerup R.B."/>
            <person name="Dalgaard T.S."/>
            <person name="Juul-Madsen H.R."/>
        </authorList>
    </citation>
    <scope>NUCLEOTIDE SEQUENCE [LARGE SCALE GENOMIC DNA]</scope>
    <source>
        <strain evidence="6 7">CECT 5080</strain>
    </source>
</reference>
<dbReference type="EMBL" id="FLOC01000014">
    <property type="protein sequence ID" value="SBS33219.1"/>
    <property type="molecule type" value="Genomic_DNA"/>
</dbReference>
<keyword evidence="4" id="KW-0804">Transcription</keyword>
<keyword evidence="2" id="KW-0805">Transcription regulation</keyword>
<accession>A0A1A8TLA9</accession>
<keyword evidence="3" id="KW-0238">DNA-binding</keyword>
<dbReference type="Proteomes" id="UP000092627">
    <property type="component" value="Unassembled WGS sequence"/>
</dbReference>
<dbReference type="InterPro" id="IPR000847">
    <property type="entry name" value="LysR_HTH_N"/>
</dbReference>
<dbReference type="SUPFAM" id="SSF53850">
    <property type="entry name" value="Periplasmic binding protein-like II"/>
    <property type="match status" value="1"/>
</dbReference>
<dbReference type="GO" id="GO:0006351">
    <property type="term" value="P:DNA-templated transcription"/>
    <property type="evidence" value="ECO:0007669"/>
    <property type="project" value="TreeGrafter"/>
</dbReference>
<evidence type="ECO:0000313" key="7">
    <source>
        <dbReference type="Proteomes" id="UP000092627"/>
    </source>
</evidence>
<dbReference type="RefSeq" id="WP_156496577.1">
    <property type="nucleotide sequence ID" value="NZ_FLOC01000014.1"/>
</dbReference>
<dbReference type="InterPro" id="IPR036390">
    <property type="entry name" value="WH_DNA-bd_sf"/>
</dbReference>
<evidence type="ECO:0000256" key="4">
    <source>
        <dbReference type="ARBA" id="ARBA00023163"/>
    </source>
</evidence>
<dbReference type="InterPro" id="IPR058163">
    <property type="entry name" value="LysR-type_TF_proteobact-type"/>
</dbReference>
<dbReference type="GO" id="GO:0003700">
    <property type="term" value="F:DNA-binding transcription factor activity"/>
    <property type="evidence" value="ECO:0007669"/>
    <property type="project" value="InterPro"/>
</dbReference>
<sequence>MNRNPQILKDLPAFYWSARLLNMSEAALTLDMTKATVSKAISRLESVYQMRLMERNSRNIRLTPEGQILFEFAERVLQLADEAGHALSGMQHTPQGSVHIGVPLALSREVLAPHLAEFQRQYPLIQLRIQTSQHPIDVLKEDLDIAIIVGSMENSELIVKTLYPSQLVWVTSPKYSQQINTPIIPNDLQRHILFCETRYHKSQFKVKFKGQSHSLDLSGANSCNDPIVIREAVLQGAGITMLPNQYCKGLVENGQLVEVCHDIVMNEGAAELKMVYPSRHYRSTRVRAVTEFIERMCEKL</sequence>
<dbReference type="InterPro" id="IPR005119">
    <property type="entry name" value="LysR_subst-bd"/>
</dbReference>
<dbReference type="OrthoDB" id="9815676at2"/>